<comment type="caution">
    <text evidence="1">The sequence shown here is derived from an EMBL/GenBank/DDBJ whole genome shotgun (WGS) entry which is preliminary data.</text>
</comment>
<evidence type="ECO:0000313" key="1">
    <source>
        <dbReference type="EMBL" id="RLN28910.1"/>
    </source>
</evidence>
<sequence>MGASGDLGTDRCCAAVCNRGDVVCSDVANCYILWQTVHYCFAVDASQFGGEVSGGTAYFVMDNPGGQTESRRQYRYHDGAMTLVETLPTGWHDARCMWFLPDPQISPIRWGGPATSSEAPGGDLSPKEGFDNAMAALNAVEAFQIAFPRS</sequence>
<dbReference type="STRING" id="4540.A0A3L6SWV7"/>
<dbReference type="EMBL" id="PQIB02000003">
    <property type="protein sequence ID" value="RLN28910.1"/>
    <property type="molecule type" value="Genomic_DNA"/>
</dbReference>
<gene>
    <name evidence="1" type="ORF">C2845_PM05G07590</name>
</gene>
<name>A0A3L6SWV7_PANMI</name>
<accession>A0A3L6SWV7</accession>
<reference evidence="2" key="1">
    <citation type="journal article" date="2019" name="Nat. Commun.">
        <title>The genome of broomcorn millet.</title>
        <authorList>
            <person name="Zou C."/>
            <person name="Miki D."/>
            <person name="Li D."/>
            <person name="Tang Q."/>
            <person name="Xiao L."/>
            <person name="Rajput S."/>
            <person name="Deng P."/>
            <person name="Jia W."/>
            <person name="Huang R."/>
            <person name="Zhang M."/>
            <person name="Sun Y."/>
            <person name="Hu J."/>
            <person name="Fu X."/>
            <person name="Schnable P.S."/>
            <person name="Li F."/>
            <person name="Zhang H."/>
            <person name="Feng B."/>
            <person name="Zhu X."/>
            <person name="Liu R."/>
            <person name="Schnable J.C."/>
            <person name="Zhu J.-K."/>
            <person name="Zhang H."/>
        </authorList>
    </citation>
    <scope>NUCLEOTIDE SEQUENCE [LARGE SCALE GENOMIC DNA]</scope>
</reference>
<dbReference type="Proteomes" id="UP000275267">
    <property type="component" value="Unassembled WGS sequence"/>
</dbReference>
<protein>
    <submittedName>
        <fullName evidence="1">Uncharacterized protein</fullName>
    </submittedName>
</protein>
<proteinExistence type="predicted"/>
<organism evidence="1 2">
    <name type="scientific">Panicum miliaceum</name>
    <name type="common">Proso millet</name>
    <name type="synonym">Broomcorn millet</name>
    <dbReference type="NCBI Taxonomy" id="4540"/>
    <lineage>
        <taxon>Eukaryota</taxon>
        <taxon>Viridiplantae</taxon>
        <taxon>Streptophyta</taxon>
        <taxon>Embryophyta</taxon>
        <taxon>Tracheophyta</taxon>
        <taxon>Spermatophyta</taxon>
        <taxon>Magnoliopsida</taxon>
        <taxon>Liliopsida</taxon>
        <taxon>Poales</taxon>
        <taxon>Poaceae</taxon>
        <taxon>PACMAD clade</taxon>
        <taxon>Panicoideae</taxon>
        <taxon>Panicodae</taxon>
        <taxon>Paniceae</taxon>
        <taxon>Panicinae</taxon>
        <taxon>Panicum</taxon>
        <taxon>Panicum sect. Panicum</taxon>
    </lineage>
</organism>
<dbReference type="AlphaFoldDB" id="A0A3L6SWV7"/>
<evidence type="ECO:0000313" key="2">
    <source>
        <dbReference type="Proteomes" id="UP000275267"/>
    </source>
</evidence>
<dbReference type="OrthoDB" id="694843at2759"/>
<keyword evidence="2" id="KW-1185">Reference proteome</keyword>